<dbReference type="Proteomes" id="UP001595906">
    <property type="component" value="Unassembled WGS sequence"/>
</dbReference>
<keyword evidence="3" id="KW-0645">Protease</keyword>
<dbReference type="InterPro" id="IPR036034">
    <property type="entry name" value="PDZ_sf"/>
</dbReference>
<dbReference type="InterPro" id="IPR001478">
    <property type="entry name" value="PDZ"/>
</dbReference>
<accession>A0ABV8PYN5</accession>
<name>A0ABV8PYN5_9BACT</name>
<dbReference type="GO" id="GO:0008233">
    <property type="term" value="F:peptidase activity"/>
    <property type="evidence" value="ECO:0007669"/>
    <property type="project" value="UniProtKB-KW"/>
</dbReference>
<dbReference type="RefSeq" id="WP_379015207.1">
    <property type="nucleotide sequence ID" value="NZ_JBHSDC010000029.1"/>
</dbReference>
<dbReference type="CDD" id="cd05483">
    <property type="entry name" value="retropepsin_like_bacteria"/>
    <property type="match status" value="1"/>
</dbReference>
<gene>
    <name evidence="3" type="ORF">ACFOW1_14390</name>
</gene>
<proteinExistence type="predicted"/>
<dbReference type="GO" id="GO:0006508">
    <property type="term" value="P:proteolysis"/>
    <property type="evidence" value="ECO:0007669"/>
    <property type="project" value="UniProtKB-KW"/>
</dbReference>
<dbReference type="InterPro" id="IPR034122">
    <property type="entry name" value="Retropepsin-like_bacterial"/>
</dbReference>
<dbReference type="PROSITE" id="PS50106">
    <property type="entry name" value="PDZ"/>
    <property type="match status" value="1"/>
</dbReference>
<evidence type="ECO:0000313" key="4">
    <source>
        <dbReference type="Proteomes" id="UP001595906"/>
    </source>
</evidence>
<keyword evidence="3" id="KW-0378">Hydrolase</keyword>
<feature type="signal peptide" evidence="1">
    <location>
        <begin position="1"/>
        <end position="26"/>
    </location>
</feature>
<dbReference type="Gene3D" id="2.40.70.10">
    <property type="entry name" value="Acid Proteases"/>
    <property type="match status" value="2"/>
</dbReference>
<evidence type="ECO:0000259" key="2">
    <source>
        <dbReference type="PROSITE" id="PS50106"/>
    </source>
</evidence>
<dbReference type="InterPro" id="IPR021109">
    <property type="entry name" value="Peptidase_aspartic_dom_sf"/>
</dbReference>
<dbReference type="Pfam" id="PF17820">
    <property type="entry name" value="PDZ_6"/>
    <property type="match status" value="1"/>
</dbReference>
<sequence length="405" mass="45363">MKLQQLYCTSKLLLFYVAIIACYNVAAQEEFVPPQATLLTKFSFTQLSGGIIIVRARIDDIADTLNFVLDTGSGGISLDSETVVTYKMVTAISDKTIRGIAGIKTVAFTNNHSLQLPGLAVQHLDFHINNYDLLTSVYGVKIDGIIGFSFFRRYIVKIDYDLLKIEILAPGTIKYPNGGYLMKPNFSSLVFPQAQIADERVFTNRFIFDTGAGLCMLLSEDYVTDSMVLRKKSRRYPTQAEGLGGKKTMDITVIKSVQIGGYKFKKVPVYIFADDYNVTSYPLLGGLLGNDLLRRFNITLNYPEQSIYLKPNSHFKDEFDYSYTGLGIYQIEQNIVVVDIMPNSPGEKAGFKPDDIILSIDNNFSNNVQVFKTALQNAGNIVRILVLRKGQPLLLKLRIKNILRS</sequence>
<dbReference type="SUPFAM" id="SSF50156">
    <property type="entry name" value="PDZ domain-like"/>
    <property type="match status" value="1"/>
</dbReference>
<evidence type="ECO:0000313" key="3">
    <source>
        <dbReference type="EMBL" id="MFC4233087.1"/>
    </source>
</evidence>
<protein>
    <submittedName>
        <fullName evidence="3">Aspartyl protease family protein</fullName>
    </submittedName>
</protein>
<organism evidence="3 4">
    <name type="scientific">Parasediminibacterium paludis</name>
    <dbReference type="NCBI Taxonomy" id="908966"/>
    <lineage>
        <taxon>Bacteria</taxon>
        <taxon>Pseudomonadati</taxon>
        <taxon>Bacteroidota</taxon>
        <taxon>Chitinophagia</taxon>
        <taxon>Chitinophagales</taxon>
        <taxon>Chitinophagaceae</taxon>
        <taxon>Parasediminibacterium</taxon>
    </lineage>
</organism>
<dbReference type="EMBL" id="JBHSDC010000029">
    <property type="protein sequence ID" value="MFC4233087.1"/>
    <property type="molecule type" value="Genomic_DNA"/>
</dbReference>
<dbReference type="Pfam" id="PF13650">
    <property type="entry name" value="Asp_protease_2"/>
    <property type="match status" value="2"/>
</dbReference>
<keyword evidence="4" id="KW-1185">Reference proteome</keyword>
<comment type="caution">
    <text evidence="3">The sequence shown here is derived from an EMBL/GenBank/DDBJ whole genome shotgun (WGS) entry which is preliminary data.</text>
</comment>
<evidence type="ECO:0000256" key="1">
    <source>
        <dbReference type="SAM" id="SignalP"/>
    </source>
</evidence>
<dbReference type="SMART" id="SM00228">
    <property type="entry name" value="PDZ"/>
    <property type="match status" value="1"/>
</dbReference>
<dbReference type="SUPFAM" id="SSF50630">
    <property type="entry name" value="Acid proteases"/>
    <property type="match status" value="1"/>
</dbReference>
<keyword evidence="1" id="KW-0732">Signal</keyword>
<dbReference type="Gene3D" id="2.30.42.10">
    <property type="match status" value="1"/>
</dbReference>
<feature type="chain" id="PRO_5045298141" evidence="1">
    <location>
        <begin position="27"/>
        <end position="405"/>
    </location>
</feature>
<reference evidence="4" key="1">
    <citation type="journal article" date="2019" name="Int. J. Syst. Evol. Microbiol.">
        <title>The Global Catalogue of Microorganisms (GCM) 10K type strain sequencing project: providing services to taxonomists for standard genome sequencing and annotation.</title>
        <authorList>
            <consortium name="The Broad Institute Genomics Platform"/>
            <consortium name="The Broad Institute Genome Sequencing Center for Infectious Disease"/>
            <person name="Wu L."/>
            <person name="Ma J."/>
        </authorList>
    </citation>
    <scope>NUCLEOTIDE SEQUENCE [LARGE SCALE GENOMIC DNA]</scope>
    <source>
        <strain evidence="4">CECT 8010</strain>
    </source>
</reference>
<dbReference type="InterPro" id="IPR041489">
    <property type="entry name" value="PDZ_6"/>
</dbReference>
<feature type="domain" description="PDZ" evidence="2">
    <location>
        <begin position="306"/>
        <end position="390"/>
    </location>
</feature>
<dbReference type="PROSITE" id="PS51257">
    <property type="entry name" value="PROKAR_LIPOPROTEIN"/>
    <property type="match status" value="1"/>
</dbReference>